<dbReference type="Pfam" id="PF00702">
    <property type="entry name" value="Hydrolase"/>
    <property type="match status" value="1"/>
</dbReference>
<dbReference type="SFLD" id="SFLDG01129">
    <property type="entry name" value="C1.5:_HAD__Beta-PGM__Phosphata"/>
    <property type="match status" value="1"/>
</dbReference>
<dbReference type="InterPro" id="IPR036412">
    <property type="entry name" value="HAD-like_sf"/>
</dbReference>
<evidence type="ECO:0000313" key="5">
    <source>
        <dbReference type="EMBL" id="GGG32480.1"/>
    </source>
</evidence>
<organism evidence="5 6">
    <name type="scientific">Caldovatus sediminis</name>
    <dbReference type="NCBI Taxonomy" id="2041189"/>
    <lineage>
        <taxon>Bacteria</taxon>
        <taxon>Pseudomonadati</taxon>
        <taxon>Pseudomonadota</taxon>
        <taxon>Alphaproteobacteria</taxon>
        <taxon>Acetobacterales</taxon>
        <taxon>Roseomonadaceae</taxon>
        <taxon>Caldovatus</taxon>
    </lineage>
</organism>
<keyword evidence="6" id="KW-1185">Reference proteome</keyword>
<accession>A0A8J2ZBN1</accession>
<dbReference type="EMBL" id="BMKS01000005">
    <property type="protein sequence ID" value="GGG32480.1"/>
    <property type="molecule type" value="Genomic_DNA"/>
</dbReference>
<dbReference type="InterPro" id="IPR006439">
    <property type="entry name" value="HAD-SF_hydro_IA"/>
</dbReference>
<dbReference type="Gene3D" id="1.10.150.240">
    <property type="entry name" value="Putative phosphatase, domain 2"/>
    <property type="match status" value="1"/>
</dbReference>
<dbReference type="GO" id="GO:0003824">
    <property type="term" value="F:catalytic activity"/>
    <property type="evidence" value="ECO:0007669"/>
    <property type="project" value="UniProtKB-ARBA"/>
</dbReference>
<dbReference type="GO" id="GO:0046872">
    <property type="term" value="F:metal ion binding"/>
    <property type="evidence" value="ECO:0007669"/>
    <property type="project" value="UniProtKB-KW"/>
</dbReference>
<comment type="caution">
    <text evidence="5">The sequence shown here is derived from an EMBL/GenBank/DDBJ whole genome shotgun (WGS) entry which is preliminary data.</text>
</comment>
<dbReference type="SUPFAM" id="SSF56784">
    <property type="entry name" value="HAD-like"/>
    <property type="match status" value="1"/>
</dbReference>
<dbReference type="Gene3D" id="3.40.50.1000">
    <property type="entry name" value="HAD superfamily/HAD-like"/>
    <property type="match status" value="1"/>
</dbReference>
<dbReference type="InterPro" id="IPR051600">
    <property type="entry name" value="Beta-PGM-like"/>
</dbReference>
<dbReference type="PANTHER" id="PTHR46193:SF10">
    <property type="entry name" value="6-PHOSPHOGLUCONATE PHOSPHATASE"/>
    <property type="match status" value="1"/>
</dbReference>
<evidence type="ECO:0000313" key="6">
    <source>
        <dbReference type="Proteomes" id="UP000597507"/>
    </source>
</evidence>
<evidence type="ECO:0000256" key="3">
    <source>
        <dbReference type="ARBA" id="ARBA00022723"/>
    </source>
</evidence>
<dbReference type="SFLD" id="SFLDS00003">
    <property type="entry name" value="Haloacid_Dehalogenase"/>
    <property type="match status" value="1"/>
</dbReference>
<dbReference type="AlphaFoldDB" id="A0A8J2ZBN1"/>
<sequence>MLFDCDGVLADSEGLVNRIVAEALTARGWRMTGEQARETFLGMALPDMVPVIEARTGPLPPRWGRELSERIARALREEVEPIPGAAAAVRAVAAAGIPVACASNSARLELVAKLERLGLAALFGPRRMLSFEEVPRPKPAGDLYRAAAAACGADPADCVVVEDSLLGVRAGLAAGCRVLGFVRETEAAILAGLGAEPFFAMEALPGLLGLGSPEGRSDC</sequence>
<comment type="similarity">
    <text evidence="2">Belongs to the HAD-like hydrolase superfamily. CbbY/CbbZ/Gph/YieH family.</text>
</comment>
<keyword evidence="4" id="KW-0460">Magnesium</keyword>
<proteinExistence type="inferred from homology"/>
<dbReference type="NCBIfam" id="TIGR01509">
    <property type="entry name" value="HAD-SF-IA-v3"/>
    <property type="match status" value="1"/>
</dbReference>
<reference evidence="5 6" key="1">
    <citation type="journal article" date="2014" name="Int. J. Syst. Evol. Microbiol.">
        <title>Complete genome sequence of Corynebacterium casei LMG S-19264T (=DSM 44701T), isolated from a smear-ripened cheese.</title>
        <authorList>
            <consortium name="US DOE Joint Genome Institute (JGI-PGF)"/>
            <person name="Walter F."/>
            <person name="Albersmeier A."/>
            <person name="Kalinowski J."/>
            <person name="Ruckert C."/>
        </authorList>
    </citation>
    <scope>NUCLEOTIDE SEQUENCE [LARGE SCALE GENOMIC DNA]</scope>
    <source>
        <strain evidence="5 6">CGMCC 1.16330</strain>
    </source>
</reference>
<dbReference type="Proteomes" id="UP000597507">
    <property type="component" value="Unassembled WGS sequence"/>
</dbReference>
<dbReference type="PANTHER" id="PTHR46193">
    <property type="entry name" value="6-PHOSPHOGLUCONATE PHOSPHATASE"/>
    <property type="match status" value="1"/>
</dbReference>
<keyword evidence="3" id="KW-0479">Metal-binding</keyword>
<comment type="cofactor">
    <cofactor evidence="1">
        <name>Mg(2+)</name>
        <dbReference type="ChEBI" id="CHEBI:18420"/>
    </cofactor>
</comment>
<dbReference type="InterPro" id="IPR023214">
    <property type="entry name" value="HAD_sf"/>
</dbReference>
<evidence type="ECO:0000256" key="1">
    <source>
        <dbReference type="ARBA" id="ARBA00001946"/>
    </source>
</evidence>
<dbReference type="InterPro" id="IPR023198">
    <property type="entry name" value="PGP-like_dom2"/>
</dbReference>
<evidence type="ECO:0000256" key="2">
    <source>
        <dbReference type="ARBA" id="ARBA00006171"/>
    </source>
</evidence>
<gene>
    <name evidence="5" type="ORF">GCM10010964_20500</name>
</gene>
<evidence type="ECO:0000256" key="4">
    <source>
        <dbReference type="ARBA" id="ARBA00022842"/>
    </source>
</evidence>
<protein>
    <submittedName>
        <fullName evidence="5">Haloacid dehalogenase</fullName>
    </submittedName>
</protein>
<name>A0A8J2ZBN1_9PROT</name>